<proteinExistence type="predicted"/>
<dbReference type="AlphaFoldDB" id="A0A183MKL8"/>
<evidence type="ECO:0000313" key="2">
    <source>
        <dbReference type="EMBL" id="VDP21427.1"/>
    </source>
</evidence>
<accession>A0A183MKL8</accession>
<evidence type="ECO:0000313" key="3">
    <source>
        <dbReference type="Proteomes" id="UP000277204"/>
    </source>
</evidence>
<gene>
    <name evidence="2" type="ORF">SMRZ_LOCUS16593</name>
</gene>
<feature type="region of interest" description="Disordered" evidence="1">
    <location>
        <begin position="1"/>
        <end position="77"/>
    </location>
</feature>
<feature type="compositionally biased region" description="Basic and acidic residues" evidence="1">
    <location>
        <begin position="8"/>
        <end position="22"/>
    </location>
</feature>
<dbReference type="EMBL" id="UZAI01017177">
    <property type="protein sequence ID" value="VDP21427.1"/>
    <property type="molecule type" value="Genomic_DNA"/>
</dbReference>
<name>A0A183MKL8_9TREM</name>
<sequence>MNAAAPNESHHSAIKVSEESNYRDSLLTENMSDASSDEQKPNTIFTDADYLNDLLSTNEAPDKTDNNISEDLNSDNL</sequence>
<evidence type="ECO:0000256" key="1">
    <source>
        <dbReference type="SAM" id="MobiDB-lite"/>
    </source>
</evidence>
<protein>
    <submittedName>
        <fullName evidence="2">Uncharacterized protein</fullName>
    </submittedName>
</protein>
<keyword evidence="3" id="KW-1185">Reference proteome</keyword>
<reference evidence="2 3" key="1">
    <citation type="submission" date="2018-11" db="EMBL/GenBank/DDBJ databases">
        <authorList>
            <consortium name="Pathogen Informatics"/>
        </authorList>
    </citation>
    <scope>NUCLEOTIDE SEQUENCE [LARGE SCALE GENOMIC DNA]</scope>
    <source>
        <strain evidence="2 3">Zambia</strain>
    </source>
</reference>
<dbReference type="Proteomes" id="UP000277204">
    <property type="component" value="Unassembled WGS sequence"/>
</dbReference>
<feature type="compositionally biased region" description="Polar residues" evidence="1">
    <location>
        <begin position="66"/>
        <end position="77"/>
    </location>
</feature>
<organism evidence="2 3">
    <name type="scientific">Schistosoma margrebowiei</name>
    <dbReference type="NCBI Taxonomy" id="48269"/>
    <lineage>
        <taxon>Eukaryota</taxon>
        <taxon>Metazoa</taxon>
        <taxon>Spiralia</taxon>
        <taxon>Lophotrochozoa</taxon>
        <taxon>Platyhelminthes</taxon>
        <taxon>Trematoda</taxon>
        <taxon>Digenea</taxon>
        <taxon>Strigeidida</taxon>
        <taxon>Schistosomatoidea</taxon>
        <taxon>Schistosomatidae</taxon>
        <taxon>Schistosoma</taxon>
    </lineage>
</organism>